<dbReference type="KEGG" id="gem:GM21_3700"/>
<dbReference type="HOGENOM" id="CLU_2879487_0_0_7"/>
<reference evidence="1" key="1">
    <citation type="submission" date="2009-07" db="EMBL/GenBank/DDBJ databases">
        <title>Complete sequence of Geobacter sp. M21.</title>
        <authorList>
            <consortium name="US DOE Joint Genome Institute"/>
            <person name="Lucas S."/>
            <person name="Copeland A."/>
            <person name="Lapidus A."/>
            <person name="Glavina del Rio T."/>
            <person name="Dalin E."/>
            <person name="Tice H."/>
            <person name="Bruce D."/>
            <person name="Goodwin L."/>
            <person name="Pitluck S."/>
            <person name="Saunders E."/>
            <person name="Brettin T."/>
            <person name="Detter J.C."/>
            <person name="Han C."/>
            <person name="Larimer F."/>
            <person name="Land M."/>
            <person name="Hauser L."/>
            <person name="Kyrpides N."/>
            <person name="Ovchinnikova G."/>
            <person name="Lovley D."/>
        </authorList>
    </citation>
    <scope>NUCLEOTIDE SEQUENCE [LARGE SCALE GENOMIC DNA]</scope>
    <source>
        <strain evidence="1">M21</strain>
    </source>
</reference>
<proteinExistence type="predicted"/>
<organism evidence="1">
    <name type="scientific">Geobacter sp. (strain M21)</name>
    <dbReference type="NCBI Taxonomy" id="443144"/>
    <lineage>
        <taxon>Bacteria</taxon>
        <taxon>Pseudomonadati</taxon>
        <taxon>Thermodesulfobacteriota</taxon>
        <taxon>Desulfuromonadia</taxon>
        <taxon>Geobacterales</taxon>
        <taxon>Geobacteraceae</taxon>
        <taxon>Geobacter</taxon>
    </lineage>
</organism>
<dbReference type="STRING" id="443144.GM21_3700"/>
<evidence type="ECO:0000313" key="1">
    <source>
        <dbReference type="EMBL" id="ACT19721.1"/>
    </source>
</evidence>
<name>C6E6U3_GEOSM</name>
<protein>
    <submittedName>
        <fullName evidence="1">Uncharacterized protein</fullName>
    </submittedName>
</protein>
<sequence>MSAKDRAELEQAVRYGLESLSGGAPMQKWYGLLAMRTVCFHLKLDELHKEINVLLKNTIEVSE</sequence>
<gene>
    <name evidence="1" type="ordered locus">GM21_3700</name>
</gene>
<dbReference type="AlphaFoldDB" id="C6E6U3"/>
<accession>C6E6U3</accession>
<dbReference type="EMBL" id="CP001661">
    <property type="protein sequence ID" value="ACT19721.1"/>
    <property type="molecule type" value="Genomic_DNA"/>
</dbReference>